<feature type="region of interest" description="Disordered" evidence="1">
    <location>
        <begin position="283"/>
        <end position="302"/>
    </location>
</feature>
<dbReference type="EMBL" id="CP071518">
    <property type="protein sequence ID" value="QSX79699.1"/>
    <property type="molecule type" value="Genomic_DNA"/>
</dbReference>
<dbReference type="Pfam" id="PF13469">
    <property type="entry name" value="Sulfotransfer_3"/>
    <property type="match status" value="1"/>
</dbReference>
<protein>
    <submittedName>
        <fullName evidence="2">Sulfotransferase</fullName>
    </submittedName>
</protein>
<sequence>MTQIPAALAPPVAVGGVGGSGTRIVARLLQAAGIHTGEDLNDASDTLWFTLLFKRADILQCDDAEFDALVRVLADVLSGVARFDADTVEWLQALARIDRSPQHSAQWMEARARTLIAAGTMHAKPVAPRRWGWKEPNTHVVIERLWRRLPTLRYVHVVRHGIDMAFSANQNQLQLWGKHVLGGPGPVTPARSLAYWCRVHAHMRALHAANPQRMYWLDYDLLCHDPVGQTQALCRFLECDPTAMAAVLDEVQHPPRSRHAGQCLAEFDPDDLDFVSSLGYAVHDPAAPGESPGPADPRASAP</sequence>
<proteinExistence type="predicted"/>
<dbReference type="InterPro" id="IPR027417">
    <property type="entry name" value="P-loop_NTPase"/>
</dbReference>
<gene>
    <name evidence="2" type="ORF">I8J32_007620</name>
</gene>
<keyword evidence="3" id="KW-1185">Reference proteome</keyword>
<evidence type="ECO:0000256" key="1">
    <source>
        <dbReference type="SAM" id="MobiDB-lite"/>
    </source>
</evidence>
<dbReference type="KEGG" id="lsf:I8J32_007620"/>
<dbReference type="SUPFAM" id="SSF52540">
    <property type="entry name" value="P-loop containing nucleoside triphosphate hydrolases"/>
    <property type="match status" value="1"/>
</dbReference>
<evidence type="ECO:0000313" key="3">
    <source>
        <dbReference type="Proteomes" id="UP000639274"/>
    </source>
</evidence>
<organism evidence="2 3">
    <name type="scientific">Agrilutibacter solisilvae</name>
    <dbReference type="NCBI Taxonomy" id="2763317"/>
    <lineage>
        <taxon>Bacteria</taxon>
        <taxon>Pseudomonadati</taxon>
        <taxon>Pseudomonadota</taxon>
        <taxon>Gammaproteobacteria</taxon>
        <taxon>Lysobacterales</taxon>
        <taxon>Lysobacteraceae</taxon>
        <taxon>Agrilutibacter</taxon>
    </lineage>
</organism>
<dbReference type="RefSeq" id="WP_200610309.1">
    <property type="nucleotide sequence ID" value="NZ_CP071518.1"/>
</dbReference>
<dbReference type="AlphaFoldDB" id="A0A975AT61"/>
<dbReference type="Proteomes" id="UP000639274">
    <property type="component" value="Chromosome"/>
</dbReference>
<dbReference type="Gene3D" id="3.40.50.300">
    <property type="entry name" value="P-loop containing nucleotide triphosphate hydrolases"/>
    <property type="match status" value="1"/>
</dbReference>
<reference evidence="2 3" key="1">
    <citation type="submission" date="2021-03" db="EMBL/GenBank/DDBJ databases">
        <title>Lysobacter sp. nov. isolated from soil of gangwondo yeongwol, south Korea.</title>
        <authorList>
            <person name="Kim K.R."/>
            <person name="Kim K.H."/>
            <person name="Jeon C.O."/>
        </authorList>
    </citation>
    <scope>NUCLEOTIDE SEQUENCE [LARGE SCALE GENOMIC DNA]</scope>
    <source>
        <strain evidence="2 3">R19</strain>
    </source>
</reference>
<name>A0A975AT61_9GAMM</name>
<evidence type="ECO:0000313" key="2">
    <source>
        <dbReference type="EMBL" id="QSX79699.1"/>
    </source>
</evidence>
<accession>A0A975AT61</accession>